<evidence type="ECO:0000313" key="2">
    <source>
        <dbReference type="EMBL" id="GHA33884.1"/>
    </source>
</evidence>
<evidence type="ECO:0000259" key="1">
    <source>
        <dbReference type="Pfam" id="PF13924"/>
    </source>
</evidence>
<dbReference type="Proteomes" id="UP000653644">
    <property type="component" value="Unassembled WGS sequence"/>
</dbReference>
<comment type="caution">
    <text evidence="2">The sequence shown here is derived from an EMBL/GenBank/DDBJ whole genome shotgun (WGS) entry which is preliminary data.</text>
</comment>
<dbReference type="EMBL" id="BMVN01000014">
    <property type="protein sequence ID" value="GHA33884.1"/>
    <property type="molecule type" value="Genomic_DNA"/>
</dbReference>
<dbReference type="InterPro" id="IPR024311">
    <property type="entry name" value="Lipocalin-like"/>
</dbReference>
<evidence type="ECO:0000313" key="3">
    <source>
        <dbReference type="Proteomes" id="UP000653644"/>
    </source>
</evidence>
<keyword evidence="3" id="KW-1185">Reference proteome</keyword>
<organism evidence="2 3">
    <name type="scientific">Streptomyces canarius</name>
    <dbReference type="NCBI Taxonomy" id="285453"/>
    <lineage>
        <taxon>Bacteria</taxon>
        <taxon>Bacillati</taxon>
        <taxon>Actinomycetota</taxon>
        <taxon>Actinomycetes</taxon>
        <taxon>Kitasatosporales</taxon>
        <taxon>Streptomycetaceae</taxon>
        <taxon>Streptomyces</taxon>
    </lineage>
</organism>
<gene>
    <name evidence="2" type="ORF">GCM10010345_43030</name>
</gene>
<accession>A0ABQ3CQQ2</accession>
<feature type="domain" description="Lipocalin-like" evidence="1">
    <location>
        <begin position="10"/>
        <end position="132"/>
    </location>
</feature>
<protein>
    <recommendedName>
        <fullName evidence="1">Lipocalin-like domain-containing protein</fullName>
    </recommendedName>
</protein>
<reference evidence="3" key="1">
    <citation type="journal article" date="2019" name="Int. J. Syst. Evol. Microbiol.">
        <title>The Global Catalogue of Microorganisms (GCM) 10K type strain sequencing project: providing services to taxonomists for standard genome sequencing and annotation.</title>
        <authorList>
            <consortium name="The Broad Institute Genomics Platform"/>
            <consortium name="The Broad Institute Genome Sequencing Center for Infectious Disease"/>
            <person name="Wu L."/>
            <person name="Ma J."/>
        </authorList>
    </citation>
    <scope>NUCLEOTIDE SEQUENCE [LARGE SCALE GENOMIC DNA]</scope>
    <source>
        <strain evidence="3">JCM 4733</strain>
    </source>
</reference>
<sequence length="138" mass="14796">MADMAAADLVGVWELSACYERDEHGRMLEGPLGPNPKGRLMYTADGHVAVTMMRTSGTASSSVAMDAVGYAGTWRLAGRQVVHTIEVTSPVTGWAGSDQVRDVEELKPGSLTLAGTDVIDGKRRTAVLEWSRTPPQDH</sequence>
<proteinExistence type="predicted"/>
<name>A0ABQ3CQQ2_9ACTN</name>
<dbReference type="Pfam" id="PF13924">
    <property type="entry name" value="Lipocalin_5"/>
    <property type="match status" value="1"/>
</dbReference>